<keyword evidence="3 6" id="KW-0812">Transmembrane</keyword>
<protein>
    <submittedName>
        <fullName evidence="7">Uncharacterized protein</fullName>
    </submittedName>
</protein>
<gene>
    <name evidence="7" type="ORF">PENARI_c005G10010</name>
</gene>
<dbReference type="PANTHER" id="PTHR45649:SF23">
    <property type="entry name" value="TRANSPORTER, PUTATIVE (EUROFUNG)-RELATED"/>
    <property type="match status" value="1"/>
</dbReference>
<dbReference type="CDD" id="cd11060">
    <property type="entry name" value="CYP57A1-like"/>
    <property type="match status" value="1"/>
</dbReference>
<keyword evidence="5 6" id="KW-0472">Membrane</keyword>
<feature type="transmembrane region" description="Helical" evidence="6">
    <location>
        <begin position="720"/>
        <end position="743"/>
    </location>
</feature>
<dbReference type="InterPro" id="IPR001128">
    <property type="entry name" value="Cyt_P450"/>
</dbReference>
<proteinExistence type="predicted"/>
<feature type="transmembrane region" description="Helical" evidence="6">
    <location>
        <begin position="835"/>
        <end position="858"/>
    </location>
</feature>
<evidence type="ECO:0000256" key="4">
    <source>
        <dbReference type="ARBA" id="ARBA00022989"/>
    </source>
</evidence>
<sequence>MASIIPAKLTPLAHTITTGPIVRIAPNWYSISDPSATRIIYGHGSKYLKSEWYDAWNFSSDLSLTNLFSERSSKKHAEDRKKVASLYSMTSLVAYEPFVDNCIDIFKQRLDDFATRGQFIDMGHWLQCYAFDVIGKITFGDRFGFLDAGKDVGKMIEFLDGSLTASSYFGLYVWLYPMFMKVGKYLGMDQSYGNNFSSRHIQEAKAIMKNYHADLPTHMTMKVLLAQAQNPEKFSDYDILATAGSNVGAGSDTTAISLSSVLYHLLHAPACMERLRAEMNSSGITGNPTFKETQEMPYLQAVMKEALRVHPATGYPMFRVVPQGGEVLAGQFFPEGTNVGVNSWVSHYDTNIYGLDAATFRPERWLEADEQQSKLMEQNFMPFAPLSQYFDSPKRQPPSDIMEVSKPDAPTADSTLEALGYTAELSRNRSTWQVVFMCFILASVPYGLSTTMSYALIGGGSANMIWGWIVVSLIMMCVGVSLAEITSVYPTAGGVYYQTFALSPAWCRRATAWVCGWSFVAGNITITLAVNFATALFFVECLNVFEDSTGTGIAADMQTYQTYLIFVAITVLCHAIPTFGNRWLTHIETFAIFWTIIGVTAILITILVVAHSGRRSAEFVFTSFEPQSGWPDGWSFCIGLLQAAYGLSATGMVTSMCEEVRQPAIQVPRAIVGGVALNALAGFAFLIPIAFVLPDVAMLAALPSAQPVPTIVKSATGNSAGAFCLLIPLIVLGLICGIGCVTATSRITWAFARDGAIPGSGWWKNVNGRLQIPLNSLLLGMGIELLLGLIYFGSSAAFSAFSGVGVIFLTMSYACPVAVSLILRRRKDLERGSYNLGLLGTFCNVVCIAWCLLAIPLFSMPTSIPVTKDTMNYACVVFVGFVVISGVWYGVWGKKNYIGPALEEIDGQLQAGDHSDIDIAPNK</sequence>
<dbReference type="Pfam" id="PF00067">
    <property type="entry name" value="p450"/>
    <property type="match status" value="1"/>
</dbReference>
<dbReference type="AlphaFoldDB" id="A0A1F5LPK9"/>
<evidence type="ECO:0000256" key="1">
    <source>
        <dbReference type="ARBA" id="ARBA00004141"/>
    </source>
</evidence>
<dbReference type="STRING" id="1835702.A0A1F5LPK9"/>
<dbReference type="Gene3D" id="1.10.630.10">
    <property type="entry name" value="Cytochrome P450"/>
    <property type="match status" value="1"/>
</dbReference>
<keyword evidence="8" id="KW-1185">Reference proteome</keyword>
<dbReference type="PANTHER" id="PTHR45649">
    <property type="entry name" value="AMINO-ACID PERMEASE BAT1"/>
    <property type="match status" value="1"/>
</dbReference>
<dbReference type="EMBL" id="LXJU01000005">
    <property type="protein sequence ID" value="OGE54869.1"/>
    <property type="molecule type" value="Genomic_DNA"/>
</dbReference>
<dbReference type="Proteomes" id="UP000177622">
    <property type="component" value="Unassembled WGS sequence"/>
</dbReference>
<evidence type="ECO:0000256" key="3">
    <source>
        <dbReference type="ARBA" id="ARBA00022692"/>
    </source>
</evidence>
<dbReference type="GO" id="GO:0043386">
    <property type="term" value="P:mycotoxin biosynthetic process"/>
    <property type="evidence" value="ECO:0007669"/>
    <property type="project" value="UniProtKB-ARBA"/>
</dbReference>
<dbReference type="Pfam" id="PF13520">
    <property type="entry name" value="AA_permease_2"/>
    <property type="match status" value="1"/>
</dbReference>
<feature type="transmembrane region" description="Helical" evidence="6">
    <location>
        <begin position="510"/>
        <end position="539"/>
    </location>
</feature>
<feature type="transmembrane region" description="Helical" evidence="6">
    <location>
        <begin position="559"/>
        <end position="579"/>
    </location>
</feature>
<feature type="transmembrane region" description="Helical" evidence="6">
    <location>
        <begin position="434"/>
        <end position="459"/>
    </location>
</feature>
<dbReference type="InterPro" id="IPR002293">
    <property type="entry name" value="AA/rel_permease1"/>
</dbReference>
<feature type="transmembrane region" description="Helical" evidence="6">
    <location>
        <begin position="798"/>
        <end position="823"/>
    </location>
</feature>
<feature type="transmembrane region" description="Helical" evidence="6">
    <location>
        <begin position="465"/>
        <end position="489"/>
    </location>
</feature>
<feature type="transmembrane region" description="Helical" evidence="6">
    <location>
        <begin position="591"/>
        <end position="613"/>
    </location>
</feature>
<dbReference type="GO" id="GO:0016020">
    <property type="term" value="C:membrane"/>
    <property type="evidence" value="ECO:0007669"/>
    <property type="project" value="UniProtKB-SubCell"/>
</dbReference>
<comment type="caution">
    <text evidence="7">The sequence shown here is derived from an EMBL/GenBank/DDBJ whole genome shotgun (WGS) entry which is preliminary data.</text>
</comment>
<dbReference type="GO" id="GO:0004497">
    <property type="term" value="F:monooxygenase activity"/>
    <property type="evidence" value="ECO:0007669"/>
    <property type="project" value="InterPro"/>
</dbReference>
<dbReference type="GO" id="GO:0020037">
    <property type="term" value="F:heme binding"/>
    <property type="evidence" value="ECO:0007669"/>
    <property type="project" value="InterPro"/>
</dbReference>
<comment type="subcellular location">
    <subcellularLocation>
        <location evidence="1">Membrane</location>
        <topology evidence="1">Multi-pass membrane protein</topology>
    </subcellularLocation>
</comment>
<organism evidence="7 8">
    <name type="scientific">Penicillium arizonense</name>
    <dbReference type="NCBI Taxonomy" id="1835702"/>
    <lineage>
        <taxon>Eukaryota</taxon>
        <taxon>Fungi</taxon>
        <taxon>Dikarya</taxon>
        <taxon>Ascomycota</taxon>
        <taxon>Pezizomycotina</taxon>
        <taxon>Eurotiomycetes</taxon>
        <taxon>Eurotiomycetidae</taxon>
        <taxon>Eurotiales</taxon>
        <taxon>Aspergillaceae</taxon>
        <taxon>Penicillium</taxon>
    </lineage>
</organism>
<dbReference type="GO" id="GO:0016705">
    <property type="term" value="F:oxidoreductase activity, acting on paired donors, with incorporation or reduction of molecular oxygen"/>
    <property type="evidence" value="ECO:0007669"/>
    <property type="project" value="InterPro"/>
</dbReference>
<evidence type="ECO:0000256" key="6">
    <source>
        <dbReference type="SAM" id="Phobius"/>
    </source>
</evidence>
<evidence type="ECO:0000313" key="8">
    <source>
        <dbReference type="Proteomes" id="UP000177622"/>
    </source>
</evidence>
<keyword evidence="4 6" id="KW-1133">Transmembrane helix</keyword>
<dbReference type="GeneID" id="34574715"/>
<accession>A0A1F5LPK9</accession>
<dbReference type="GO" id="GO:0005506">
    <property type="term" value="F:iron ion binding"/>
    <property type="evidence" value="ECO:0007669"/>
    <property type="project" value="InterPro"/>
</dbReference>
<evidence type="ECO:0000256" key="2">
    <source>
        <dbReference type="ARBA" id="ARBA00022448"/>
    </source>
</evidence>
<dbReference type="OrthoDB" id="3900342at2759"/>
<feature type="transmembrane region" description="Helical" evidence="6">
    <location>
        <begin position="870"/>
        <end position="892"/>
    </location>
</feature>
<feature type="transmembrane region" description="Helical" evidence="6">
    <location>
        <begin position="675"/>
        <end position="700"/>
    </location>
</feature>
<feature type="transmembrane region" description="Helical" evidence="6">
    <location>
        <begin position="772"/>
        <end position="792"/>
    </location>
</feature>
<dbReference type="Gene3D" id="1.20.1740.10">
    <property type="entry name" value="Amino acid/polyamine transporter I"/>
    <property type="match status" value="1"/>
</dbReference>
<keyword evidence="2" id="KW-0813">Transport</keyword>
<dbReference type="RefSeq" id="XP_022490299.1">
    <property type="nucleotide sequence ID" value="XM_022629981.1"/>
</dbReference>
<evidence type="ECO:0000313" key="7">
    <source>
        <dbReference type="EMBL" id="OGE54869.1"/>
    </source>
</evidence>
<dbReference type="SUPFAM" id="SSF48264">
    <property type="entry name" value="Cytochrome P450"/>
    <property type="match status" value="1"/>
</dbReference>
<dbReference type="InterPro" id="IPR036396">
    <property type="entry name" value="Cyt_P450_sf"/>
</dbReference>
<dbReference type="GO" id="GO:0022857">
    <property type="term" value="F:transmembrane transporter activity"/>
    <property type="evidence" value="ECO:0007669"/>
    <property type="project" value="InterPro"/>
</dbReference>
<evidence type="ECO:0000256" key="5">
    <source>
        <dbReference type="ARBA" id="ARBA00023136"/>
    </source>
</evidence>
<name>A0A1F5LPK9_PENAI</name>
<reference evidence="7 8" key="1">
    <citation type="journal article" date="2016" name="Sci. Rep.">
        <title>Penicillium arizonense, a new, genome sequenced fungal species, reveals a high chemical diversity in secreted metabolites.</title>
        <authorList>
            <person name="Grijseels S."/>
            <person name="Nielsen J.C."/>
            <person name="Randelovic M."/>
            <person name="Nielsen J."/>
            <person name="Nielsen K.F."/>
            <person name="Workman M."/>
            <person name="Frisvad J.C."/>
        </authorList>
    </citation>
    <scope>NUCLEOTIDE SEQUENCE [LARGE SCALE GENOMIC DNA]</scope>
    <source>
        <strain evidence="7 8">CBS 141311</strain>
    </source>
</reference>